<keyword evidence="5 9" id="KW-0812">Transmembrane</keyword>
<name>A0A554A0P6_9BACI</name>
<keyword evidence="3" id="KW-1003">Cell membrane</keyword>
<feature type="domain" description="Tripartite ATP-independent periplasmic transporters DctQ component" evidence="10">
    <location>
        <begin position="26"/>
        <end position="152"/>
    </location>
</feature>
<comment type="caution">
    <text evidence="11">The sequence shown here is derived from an EMBL/GenBank/DDBJ whole genome shotgun (WGS) entry which is preliminary data.</text>
</comment>
<evidence type="ECO:0000256" key="4">
    <source>
        <dbReference type="ARBA" id="ARBA00022519"/>
    </source>
</evidence>
<keyword evidence="7 9" id="KW-0472">Membrane</keyword>
<dbReference type="GO" id="GO:0022857">
    <property type="term" value="F:transmembrane transporter activity"/>
    <property type="evidence" value="ECO:0007669"/>
    <property type="project" value="TreeGrafter"/>
</dbReference>
<evidence type="ECO:0000256" key="2">
    <source>
        <dbReference type="ARBA" id="ARBA00022448"/>
    </source>
</evidence>
<comment type="subcellular location">
    <subcellularLocation>
        <location evidence="1">Cell inner membrane</location>
        <topology evidence="1">Multi-pass membrane protein</topology>
    </subcellularLocation>
</comment>
<feature type="transmembrane region" description="Helical" evidence="9">
    <location>
        <begin position="20"/>
        <end position="40"/>
    </location>
</feature>
<keyword evidence="6 9" id="KW-1133">Transmembrane helix</keyword>
<evidence type="ECO:0000313" key="11">
    <source>
        <dbReference type="EMBL" id="TSB47269.1"/>
    </source>
</evidence>
<evidence type="ECO:0000259" key="10">
    <source>
        <dbReference type="Pfam" id="PF04290"/>
    </source>
</evidence>
<evidence type="ECO:0000256" key="5">
    <source>
        <dbReference type="ARBA" id="ARBA00022692"/>
    </source>
</evidence>
<accession>A0A554A0P6</accession>
<feature type="transmembrane region" description="Helical" evidence="9">
    <location>
        <begin position="130"/>
        <end position="151"/>
    </location>
</feature>
<dbReference type="Pfam" id="PF04290">
    <property type="entry name" value="DctQ"/>
    <property type="match status" value="1"/>
</dbReference>
<dbReference type="Proteomes" id="UP000318521">
    <property type="component" value="Unassembled WGS sequence"/>
</dbReference>
<dbReference type="GO" id="GO:0015740">
    <property type="term" value="P:C4-dicarboxylate transport"/>
    <property type="evidence" value="ECO:0007669"/>
    <property type="project" value="TreeGrafter"/>
</dbReference>
<dbReference type="EMBL" id="VLXZ01000003">
    <property type="protein sequence ID" value="TSB47269.1"/>
    <property type="molecule type" value="Genomic_DNA"/>
</dbReference>
<keyword evidence="2" id="KW-0813">Transport</keyword>
<dbReference type="OrthoDB" id="49066at2"/>
<evidence type="ECO:0000256" key="6">
    <source>
        <dbReference type="ARBA" id="ARBA00022989"/>
    </source>
</evidence>
<proteinExistence type="inferred from homology"/>
<protein>
    <submittedName>
        <fullName evidence="11">TRAP transporter small permease</fullName>
    </submittedName>
</protein>
<dbReference type="InterPro" id="IPR055348">
    <property type="entry name" value="DctQ"/>
</dbReference>
<gene>
    <name evidence="11" type="ORF">FN960_05890</name>
</gene>
<comment type="similarity">
    <text evidence="8">Belongs to the TRAP transporter small permease family.</text>
</comment>
<sequence>MKILISFRDLINKAIEHLVIVMLALMVLVISYQVFARVILNAAPTWAESFGIFLFIWVGIFGIAYGFKERTHISVDIFYSYLPESIKPFIRIFNSILVIAVGGFFLLYGLNFAFASMGSNLPGLNIPTGIRYLVVPIAGALMLFYGLISLINKEEQAGGDILAKKEE</sequence>
<dbReference type="InterPro" id="IPR007387">
    <property type="entry name" value="TRAP_DctQ"/>
</dbReference>
<evidence type="ECO:0000313" key="12">
    <source>
        <dbReference type="Proteomes" id="UP000318521"/>
    </source>
</evidence>
<organism evidence="11 12">
    <name type="scientific">Alkalicoccobacillus porphyridii</name>
    <dbReference type="NCBI Taxonomy" id="2597270"/>
    <lineage>
        <taxon>Bacteria</taxon>
        <taxon>Bacillati</taxon>
        <taxon>Bacillota</taxon>
        <taxon>Bacilli</taxon>
        <taxon>Bacillales</taxon>
        <taxon>Bacillaceae</taxon>
        <taxon>Alkalicoccobacillus</taxon>
    </lineage>
</organism>
<keyword evidence="4" id="KW-0997">Cell inner membrane</keyword>
<feature type="transmembrane region" description="Helical" evidence="9">
    <location>
        <begin position="88"/>
        <end position="110"/>
    </location>
</feature>
<dbReference type="PANTHER" id="PTHR35011">
    <property type="entry name" value="2,3-DIKETO-L-GULONATE TRAP TRANSPORTER SMALL PERMEASE PROTEIN YIAM"/>
    <property type="match status" value="1"/>
</dbReference>
<evidence type="ECO:0000256" key="1">
    <source>
        <dbReference type="ARBA" id="ARBA00004429"/>
    </source>
</evidence>
<dbReference type="GO" id="GO:0005886">
    <property type="term" value="C:plasma membrane"/>
    <property type="evidence" value="ECO:0007669"/>
    <property type="project" value="UniProtKB-SubCell"/>
</dbReference>
<evidence type="ECO:0000256" key="8">
    <source>
        <dbReference type="ARBA" id="ARBA00038436"/>
    </source>
</evidence>
<evidence type="ECO:0000256" key="9">
    <source>
        <dbReference type="SAM" id="Phobius"/>
    </source>
</evidence>
<dbReference type="PANTHER" id="PTHR35011:SF11">
    <property type="entry name" value="TRAP TRANSPORTER SMALL PERMEASE PROTEIN"/>
    <property type="match status" value="1"/>
</dbReference>
<dbReference type="AlphaFoldDB" id="A0A554A0P6"/>
<dbReference type="RefSeq" id="WP_143847769.1">
    <property type="nucleotide sequence ID" value="NZ_VLXZ01000003.1"/>
</dbReference>
<keyword evidence="12" id="KW-1185">Reference proteome</keyword>
<evidence type="ECO:0000256" key="3">
    <source>
        <dbReference type="ARBA" id="ARBA00022475"/>
    </source>
</evidence>
<reference evidence="11 12" key="1">
    <citation type="submission" date="2019-07" db="EMBL/GenBank/DDBJ databases">
        <authorList>
            <person name="Park Y.J."/>
            <person name="Jeong S.E."/>
            <person name="Jung H.S."/>
        </authorList>
    </citation>
    <scope>NUCLEOTIDE SEQUENCE [LARGE SCALE GENOMIC DNA]</scope>
    <source>
        <strain evidence="12">P16(2019)</strain>
    </source>
</reference>
<evidence type="ECO:0000256" key="7">
    <source>
        <dbReference type="ARBA" id="ARBA00023136"/>
    </source>
</evidence>
<feature type="transmembrane region" description="Helical" evidence="9">
    <location>
        <begin position="46"/>
        <end position="67"/>
    </location>
</feature>